<organism evidence="1 2">
    <name type="scientific">Escherichia coli</name>
    <dbReference type="NCBI Taxonomy" id="562"/>
    <lineage>
        <taxon>Bacteria</taxon>
        <taxon>Pseudomonadati</taxon>
        <taxon>Pseudomonadota</taxon>
        <taxon>Gammaproteobacteria</taxon>
        <taxon>Enterobacterales</taxon>
        <taxon>Enterobacteriaceae</taxon>
        <taxon>Escherichia</taxon>
    </lineage>
</organism>
<dbReference type="AlphaFoldDB" id="A0A485JM65"/>
<protein>
    <submittedName>
        <fullName evidence="1">Formate dehydrogenase-O, major subunit</fullName>
        <ecNumber evidence="1">1.2.1.2</ecNumber>
    </submittedName>
</protein>
<dbReference type="SUPFAM" id="SSF53706">
    <property type="entry name" value="Formate dehydrogenase/DMSO reductase, domains 1-3"/>
    <property type="match status" value="1"/>
</dbReference>
<dbReference type="EMBL" id="CAADJZ010000001">
    <property type="protein sequence ID" value="VFT71846.1"/>
    <property type="molecule type" value="Genomic_DNA"/>
</dbReference>
<evidence type="ECO:0000313" key="1">
    <source>
        <dbReference type="EMBL" id="VFT71846.1"/>
    </source>
</evidence>
<sequence length="92" mass="9762">MYAEQGGANPDQVLNMTWNYAIPHEPKSEEVAMESNGKALADITDPATGAVIVKKGQQLSSFAQLRDDGTTSCGCWIFAGSWDAGRQPDGAS</sequence>
<proteinExistence type="predicted"/>
<dbReference type="GO" id="GO:0016491">
    <property type="term" value="F:oxidoreductase activity"/>
    <property type="evidence" value="ECO:0007669"/>
    <property type="project" value="UniProtKB-KW"/>
</dbReference>
<accession>A0A485JM65</accession>
<dbReference type="Proteomes" id="UP000358010">
    <property type="component" value="Unassembled WGS sequence"/>
</dbReference>
<keyword evidence="1" id="KW-0560">Oxidoreductase</keyword>
<name>A0A485JM65_ECOLX</name>
<gene>
    <name evidence="1" type="primary">fdoG_4</name>
    <name evidence="1" type="ORF">NCTC10974_05497</name>
</gene>
<evidence type="ECO:0000313" key="2">
    <source>
        <dbReference type="Proteomes" id="UP000358010"/>
    </source>
</evidence>
<dbReference type="EC" id="1.2.1.2" evidence="1"/>
<reference evidence="1 2" key="1">
    <citation type="submission" date="2019-03" db="EMBL/GenBank/DDBJ databases">
        <authorList>
            <consortium name="Pathogen Informatics"/>
        </authorList>
    </citation>
    <scope>NUCLEOTIDE SEQUENCE [LARGE SCALE GENOMIC DNA]</scope>
    <source>
        <strain evidence="1 2">NCTC10974</strain>
    </source>
</reference>